<dbReference type="OrthoDB" id="6434454at2759"/>
<comment type="caution">
    <text evidence="2">The sequence shown here is derived from an EMBL/GenBank/DDBJ whole genome shotgun (WGS) entry which is preliminary data.</text>
</comment>
<feature type="signal peptide" evidence="1">
    <location>
        <begin position="1"/>
        <end position="28"/>
    </location>
</feature>
<dbReference type="Proteomes" id="UP000887013">
    <property type="component" value="Unassembled WGS sequence"/>
</dbReference>
<keyword evidence="1" id="KW-0732">Signal</keyword>
<dbReference type="EMBL" id="BMAW01073580">
    <property type="protein sequence ID" value="GFT88336.1"/>
    <property type="molecule type" value="Genomic_DNA"/>
</dbReference>
<evidence type="ECO:0000256" key="1">
    <source>
        <dbReference type="SAM" id="SignalP"/>
    </source>
</evidence>
<protein>
    <submittedName>
        <fullName evidence="2">Uncharacterized protein</fullName>
    </submittedName>
</protein>
<name>A0A8X6U887_NEPPI</name>
<feature type="chain" id="PRO_5036470367" evidence="1">
    <location>
        <begin position="29"/>
        <end position="85"/>
    </location>
</feature>
<evidence type="ECO:0000313" key="3">
    <source>
        <dbReference type="Proteomes" id="UP000887013"/>
    </source>
</evidence>
<proteinExistence type="predicted"/>
<gene>
    <name evidence="2" type="ORF">NPIL_371561</name>
</gene>
<dbReference type="Gene3D" id="2.10.80.10">
    <property type="entry name" value="Lipase, subunit A"/>
    <property type="match status" value="1"/>
</dbReference>
<organism evidence="2 3">
    <name type="scientific">Nephila pilipes</name>
    <name type="common">Giant wood spider</name>
    <name type="synonym">Nephila maculata</name>
    <dbReference type="NCBI Taxonomy" id="299642"/>
    <lineage>
        <taxon>Eukaryota</taxon>
        <taxon>Metazoa</taxon>
        <taxon>Ecdysozoa</taxon>
        <taxon>Arthropoda</taxon>
        <taxon>Chelicerata</taxon>
        <taxon>Arachnida</taxon>
        <taxon>Araneae</taxon>
        <taxon>Araneomorphae</taxon>
        <taxon>Entelegynae</taxon>
        <taxon>Araneoidea</taxon>
        <taxon>Nephilidae</taxon>
        <taxon>Nephila</taxon>
    </lineage>
</organism>
<dbReference type="AlphaFoldDB" id="A0A8X6U887"/>
<keyword evidence="3" id="KW-1185">Reference proteome</keyword>
<reference evidence="2" key="1">
    <citation type="submission" date="2020-08" db="EMBL/GenBank/DDBJ databases">
        <title>Multicomponent nature underlies the extraordinary mechanical properties of spider dragline silk.</title>
        <authorList>
            <person name="Kono N."/>
            <person name="Nakamura H."/>
            <person name="Mori M."/>
            <person name="Yoshida Y."/>
            <person name="Ohtoshi R."/>
            <person name="Malay A.D."/>
            <person name="Moran D.A.P."/>
            <person name="Tomita M."/>
            <person name="Numata K."/>
            <person name="Arakawa K."/>
        </authorList>
    </citation>
    <scope>NUCLEOTIDE SEQUENCE</scope>
</reference>
<evidence type="ECO:0000313" key="2">
    <source>
        <dbReference type="EMBL" id="GFT88336.1"/>
    </source>
</evidence>
<sequence>MLSTIEDFIMKVLAVTLMLLACLALGEAKRCRSSEECDDDECCVARGIFGFRRGKCQKLAQKGEPFMASLLSQDLPALNGVLLEE</sequence>
<accession>A0A8X6U887</accession>